<keyword evidence="1" id="KW-0472">Membrane</keyword>
<feature type="transmembrane region" description="Helical" evidence="1">
    <location>
        <begin position="668"/>
        <end position="689"/>
    </location>
</feature>
<feature type="transmembrane region" description="Helical" evidence="1">
    <location>
        <begin position="214"/>
        <end position="230"/>
    </location>
</feature>
<evidence type="ECO:0000313" key="4">
    <source>
        <dbReference type="Proteomes" id="UP000799118"/>
    </source>
</evidence>
<protein>
    <recommendedName>
        <fullName evidence="2">DUF6536 domain-containing protein</fullName>
    </recommendedName>
</protein>
<dbReference type="PANTHER" id="PTHR35395">
    <property type="entry name" value="DUF6536 DOMAIN-CONTAINING PROTEIN"/>
    <property type="match status" value="1"/>
</dbReference>
<keyword evidence="4" id="KW-1185">Reference proteome</keyword>
<feature type="transmembrane region" description="Helical" evidence="1">
    <location>
        <begin position="402"/>
        <end position="423"/>
    </location>
</feature>
<gene>
    <name evidence="3" type="ORF">BT96DRAFT_1019516</name>
</gene>
<dbReference type="OrthoDB" id="2924511at2759"/>
<sequence length="761" mass="84280">MPSTASFPLQVLQSKSSYISVSTADDSEEGYGVTSHSGHWKNKHSDGGMESQTTLLDQETLIPDDLGPLHYQYGLPDTEPFPGSYHWWKKRIIDLHSCAPTGWHFGAWIATFQASCILLINVIILIYTTIKTGGSSSGLVFQGDCNKVDRLAIGIHLVINLLSTLLLGASNYVLQSLSAPTRTEVDKAHERESWLDIGLQSIGNLKYTSRWKRLVWILLSAASIPLHLFYNSSFFSTLSANEYVAYLVQGPDVEHIPKNNGTLELCDISFGCSEGAQVEISNWEFLSASECLQTYAVDFLSDHRNVVVVGNYTNNSGFGILEGFPSSGSSFEWICSKSGAEIIEDISCSSLWRKIDPSHWMINFPSFYQSPNGSLEKLDIFLEVDYCLSEAVVPRCQLQFNLPLLIIVIFFNTVKVICMVIVATKIKDHPLVTIGDAIASFIDNPQPHTKEMCLVSQNHFKHHNKGQHPASESFPIQYNPQRIKWMNIASWQHWTITASLFFCAISIIIGLLVYAIYALSPFGAEGFSSLWQLGFGRAQSETIIGWDLPTQGYDALLVSVLISNSPQIILSVIYLVFNSLCTKLFLALEWSSYAHFRKPLRVSHPRGDQRSTYFLQIPYRFGIPLMAYSALLHWLVSQSIFLVAVTYWDGNDVDTENSIISCGFSPLGMIFTSIVGVSLILSALAVGYFKHLECDMPLAGSCSAAIAAACHPPEDGSNCLKPLKWGVVSCNDDHRDSGEVAAHISFSSGEVTKPVPGCYYA</sequence>
<dbReference type="EMBL" id="ML769470">
    <property type="protein sequence ID" value="KAE9399343.1"/>
    <property type="molecule type" value="Genomic_DNA"/>
</dbReference>
<keyword evidence="1" id="KW-1133">Transmembrane helix</keyword>
<proteinExistence type="predicted"/>
<feature type="transmembrane region" description="Helical" evidence="1">
    <location>
        <begin position="494"/>
        <end position="517"/>
    </location>
</feature>
<evidence type="ECO:0000313" key="3">
    <source>
        <dbReference type="EMBL" id="KAE9399343.1"/>
    </source>
</evidence>
<dbReference type="Proteomes" id="UP000799118">
    <property type="component" value="Unassembled WGS sequence"/>
</dbReference>
<dbReference type="Pfam" id="PF20163">
    <property type="entry name" value="DUF6536"/>
    <property type="match status" value="1"/>
</dbReference>
<name>A0A6A4HMV3_9AGAR</name>
<feature type="transmembrane region" description="Helical" evidence="1">
    <location>
        <begin position="625"/>
        <end position="648"/>
    </location>
</feature>
<feature type="transmembrane region" description="Helical" evidence="1">
    <location>
        <begin position="105"/>
        <end position="130"/>
    </location>
</feature>
<evidence type="ECO:0000259" key="2">
    <source>
        <dbReference type="Pfam" id="PF20163"/>
    </source>
</evidence>
<reference evidence="3" key="1">
    <citation type="journal article" date="2019" name="Environ. Microbiol.">
        <title>Fungal ecological strategies reflected in gene transcription - a case study of two litter decomposers.</title>
        <authorList>
            <person name="Barbi F."/>
            <person name="Kohler A."/>
            <person name="Barry K."/>
            <person name="Baskaran P."/>
            <person name="Daum C."/>
            <person name="Fauchery L."/>
            <person name="Ihrmark K."/>
            <person name="Kuo A."/>
            <person name="LaButti K."/>
            <person name="Lipzen A."/>
            <person name="Morin E."/>
            <person name="Grigoriev I.V."/>
            <person name="Henrissat B."/>
            <person name="Lindahl B."/>
            <person name="Martin F."/>
        </authorList>
    </citation>
    <scope>NUCLEOTIDE SEQUENCE</scope>
    <source>
        <strain evidence="3">JB14</strain>
    </source>
</reference>
<dbReference type="AlphaFoldDB" id="A0A6A4HMV3"/>
<keyword evidence="1" id="KW-0812">Transmembrane</keyword>
<organism evidence="3 4">
    <name type="scientific">Gymnopus androsaceus JB14</name>
    <dbReference type="NCBI Taxonomy" id="1447944"/>
    <lineage>
        <taxon>Eukaryota</taxon>
        <taxon>Fungi</taxon>
        <taxon>Dikarya</taxon>
        <taxon>Basidiomycota</taxon>
        <taxon>Agaricomycotina</taxon>
        <taxon>Agaricomycetes</taxon>
        <taxon>Agaricomycetidae</taxon>
        <taxon>Agaricales</taxon>
        <taxon>Marasmiineae</taxon>
        <taxon>Omphalotaceae</taxon>
        <taxon>Gymnopus</taxon>
    </lineage>
</organism>
<feature type="domain" description="DUF6536" evidence="2">
    <location>
        <begin position="103"/>
        <end position="249"/>
    </location>
</feature>
<dbReference type="InterPro" id="IPR046623">
    <property type="entry name" value="DUF6536"/>
</dbReference>
<feature type="transmembrane region" description="Helical" evidence="1">
    <location>
        <begin position="150"/>
        <end position="174"/>
    </location>
</feature>
<dbReference type="PANTHER" id="PTHR35395:SF1">
    <property type="entry name" value="DUF6536 DOMAIN-CONTAINING PROTEIN"/>
    <property type="match status" value="1"/>
</dbReference>
<accession>A0A6A4HMV3</accession>
<evidence type="ECO:0000256" key="1">
    <source>
        <dbReference type="SAM" id="Phobius"/>
    </source>
</evidence>